<dbReference type="EMBL" id="CP014167">
    <property type="protein sequence ID" value="ANS76932.1"/>
    <property type="molecule type" value="Genomic_DNA"/>
</dbReference>
<feature type="chain" id="PRO_5008527686" description="Hydrolase" evidence="1">
    <location>
        <begin position="30"/>
        <end position="580"/>
    </location>
</feature>
<name>A0A1B1N693_9BACL</name>
<dbReference type="OrthoDB" id="9809549at2"/>
<organism evidence="4 5">
    <name type="scientific">Paenibacillus yonginensis</name>
    <dbReference type="NCBI Taxonomy" id="1462996"/>
    <lineage>
        <taxon>Bacteria</taxon>
        <taxon>Bacillati</taxon>
        <taxon>Bacillota</taxon>
        <taxon>Bacilli</taxon>
        <taxon>Bacillales</taxon>
        <taxon>Paenibacillaceae</taxon>
        <taxon>Paenibacillus</taxon>
    </lineage>
</organism>
<proteinExistence type="predicted"/>
<evidence type="ECO:0008006" key="6">
    <source>
        <dbReference type="Google" id="ProtNLM"/>
    </source>
</evidence>
<dbReference type="AlphaFoldDB" id="A0A1B1N693"/>
<gene>
    <name evidence="4" type="ORF">AWM70_22050</name>
</gene>
<dbReference type="SUPFAM" id="SSF53474">
    <property type="entry name" value="alpha/beta-Hydrolases"/>
    <property type="match status" value="1"/>
</dbReference>
<dbReference type="Proteomes" id="UP000092573">
    <property type="component" value="Chromosome"/>
</dbReference>
<dbReference type="Pfam" id="PF07833">
    <property type="entry name" value="Cu_amine_oxidN1"/>
    <property type="match status" value="1"/>
</dbReference>
<dbReference type="InterPro" id="IPR053145">
    <property type="entry name" value="AB_hydrolase_Est10"/>
</dbReference>
<dbReference type="KEGG" id="pyg:AWM70_22050"/>
<keyword evidence="5" id="KW-1185">Reference proteome</keyword>
<dbReference type="PANTHER" id="PTHR43265">
    <property type="entry name" value="ESTERASE ESTD"/>
    <property type="match status" value="1"/>
</dbReference>
<dbReference type="InterPro" id="IPR012854">
    <property type="entry name" value="Cu_amine_oxidase-like_N"/>
</dbReference>
<dbReference type="RefSeq" id="WP_068700055.1">
    <property type="nucleotide sequence ID" value="NZ_CP014167.1"/>
</dbReference>
<evidence type="ECO:0000313" key="4">
    <source>
        <dbReference type="EMBL" id="ANS76932.1"/>
    </source>
</evidence>
<dbReference type="Gene3D" id="3.30.457.10">
    <property type="entry name" value="Copper amine oxidase-like, N-terminal domain"/>
    <property type="match status" value="1"/>
</dbReference>
<feature type="domain" description="AB hydrolase-1" evidence="3">
    <location>
        <begin position="300"/>
        <end position="540"/>
    </location>
</feature>
<dbReference type="GO" id="GO:0052689">
    <property type="term" value="F:carboxylic ester hydrolase activity"/>
    <property type="evidence" value="ECO:0007669"/>
    <property type="project" value="TreeGrafter"/>
</dbReference>
<sequence length="580" mass="62231">MKKELFSKKATAAALALGLILPAAGVAEAQADEAGQNTPASESAYPKPELKPVREIARSLGIQVDWRPADKSVTLTFGGQNLVLFPAKGEASFNGKQITYSQSGPAGFRNGQTWMSESWVREVFGLKADMETGNSGSAGNTGGSADGKEDAAAAKIADRFMSLLSAGSGQEAYQLASPALQQAITPEQLQSLWSNYERIYGKAGAVTLKSQTANAVHQNVVYRVQAAAAPFTLTIRLNPAGQVDDLYLATETPDTYQKAPYDDASSYSEQEVTIGSGEYALPGVLTLPAGGSSEGPYPAVVLVHGSGPQDLDSSAYGAKPFRDLAAGLAAQGIATVRYDKVTYEHTFKIAAKPNFTLRNESVDDALKAVQLLTTVPEIDTSRIYVAGHSQGGFAMPLIKAADSASHQIAGTLLLSAPSSSFIDVAVLQQEELKERIESLGQDTAPYEQQAAAWKQIAGLVNDPQYSVDHLPESFPVPPAYWWYEQRDYVPAELAKEQTGPMLILQGENDWQVPMSEFKGWQTALAGHRDVVFKSYPKVNHLLAETDTLSTGNEYVLPSHVSKAIIQDIANWIKEAKPDSQ</sequence>
<dbReference type="PANTHER" id="PTHR43265:SF1">
    <property type="entry name" value="ESTERASE ESTD"/>
    <property type="match status" value="1"/>
</dbReference>
<dbReference type="InterPro" id="IPR000073">
    <property type="entry name" value="AB_hydrolase_1"/>
</dbReference>
<accession>A0A1B1N693</accession>
<protein>
    <recommendedName>
        <fullName evidence="6">Hydrolase</fullName>
    </recommendedName>
</protein>
<dbReference type="STRING" id="1462996.AWM70_22050"/>
<evidence type="ECO:0000313" key="5">
    <source>
        <dbReference type="Proteomes" id="UP000092573"/>
    </source>
</evidence>
<reference evidence="4 5" key="1">
    <citation type="submission" date="2016-01" db="EMBL/GenBank/DDBJ databases">
        <title>Complete Genome Sequence of Paenibacillus yonginensis DCY84, a novel Plant Growth-Promoting Bacteria with Elicitation of Induced Systemic Resistance.</title>
        <authorList>
            <person name="Kim Y.J."/>
            <person name="Yang D.C."/>
            <person name="Sukweenadhi J."/>
        </authorList>
    </citation>
    <scope>NUCLEOTIDE SEQUENCE [LARGE SCALE GENOMIC DNA]</scope>
    <source>
        <strain evidence="4 5">DCY84</strain>
    </source>
</reference>
<dbReference type="SUPFAM" id="SSF55383">
    <property type="entry name" value="Copper amine oxidase, domain N"/>
    <property type="match status" value="1"/>
</dbReference>
<feature type="domain" description="Copper amine oxidase-like N-terminal" evidence="2">
    <location>
        <begin position="52"/>
        <end position="132"/>
    </location>
</feature>
<evidence type="ECO:0000256" key="1">
    <source>
        <dbReference type="SAM" id="SignalP"/>
    </source>
</evidence>
<keyword evidence="1" id="KW-0732">Signal</keyword>
<evidence type="ECO:0000259" key="2">
    <source>
        <dbReference type="Pfam" id="PF07833"/>
    </source>
</evidence>
<dbReference type="InterPro" id="IPR036582">
    <property type="entry name" value="Mao_N_sf"/>
</dbReference>
<feature type="signal peptide" evidence="1">
    <location>
        <begin position="1"/>
        <end position="29"/>
    </location>
</feature>
<dbReference type="Gene3D" id="3.40.50.1820">
    <property type="entry name" value="alpha/beta hydrolase"/>
    <property type="match status" value="1"/>
</dbReference>
<dbReference type="InterPro" id="IPR029058">
    <property type="entry name" value="AB_hydrolase_fold"/>
</dbReference>
<dbReference type="Pfam" id="PF12697">
    <property type="entry name" value="Abhydrolase_6"/>
    <property type="match status" value="1"/>
</dbReference>
<evidence type="ECO:0000259" key="3">
    <source>
        <dbReference type="Pfam" id="PF12697"/>
    </source>
</evidence>